<accession>A0A9W7DQ23</accession>
<dbReference type="OrthoDB" id="60033at2759"/>
<keyword evidence="3" id="KW-0539">Nucleus</keyword>
<organism evidence="7 8">
    <name type="scientific">Triparma laevis f. longispina</name>
    <dbReference type="NCBI Taxonomy" id="1714387"/>
    <lineage>
        <taxon>Eukaryota</taxon>
        <taxon>Sar</taxon>
        <taxon>Stramenopiles</taxon>
        <taxon>Ochrophyta</taxon>
        <taxon>Bolidophyceae</taxon>
        <taxon>Parmales</taxon>
        <taxon>Triparmaceae</taxon>
        <taxon>Triparma</taxon>
    </lineage>
</organism>
<protein>
    <recommendedName>
        <fullName evidence="6">HSF-type DNA-binding domain-containing protein</fullName>
    </recommendedName>
</protein>
<comment type="subcellular location">
    <subcellularLocation>
        <location evidence="1">Nucleus</location>
    </subcellularLocation>
</comment>
<evidence type="ECO:0000256" key="1">
    <source>
        <dbReference type="ARBA" id="ARBA00004123"/>
    </source>
</evidence>
<keyword evidence="2" id="KW-0238">DNA-binding</keyword>
<dbReference type="EMBL" id="BRXW01000395">
    <property type="protein sequence ID" value="GMH50477.1"/>
    <property type="molecule type" value="Genomic_DNA"/>
</dbReference>
<dbReference type="SUPFAM" id="SSF46785">
    <property type="entry name" value="Winged helix' DNA-binding domain"/>
    <property type="match status" value="1"/>
</dbReference>
<dbReference type="InterPro" id="IPR036390">
    <property type="entry name" value="WH_DNA-bd_sf"/>
</dbReference>
<keyword evidence="8" id="KW-1185">Reference proteome</keyword>
<dbReference type="Proteomes" id="UP001165122">
    <property type="component" value="Unassembled WGS sequence"/>
</dbReference>
<dbReference type="InterPro" id="IPR036388">
    <property type="entry name" value="WH-like_DNA-bd_sf"/>
</dbReference>
<dbReference type="Gene3D" id="1.10.10.10">
    <property type="entry name" value="Winged helix-like DNA-binding domain superfamily/Winged helix DNA-binding domain"/>
    <property type="match status" value="1"/>
</dbReference>
<dbReference type="SMART" id="SM00415">
    <property type="entry name" value="HSF"/>
    <property type="match status" value="1"/>
</dbReference>
<proteinExistence type="inferred from homology"/>
<feature type="compositionally biased region" description="Basic residues" evidence="5">
    <location>
        <begin position="162"/>
        <end position="171"/>
    </location>
</feature>
<evidence type="ECO:0000313" key="8">
    <source>
        <dbReference type="Proteomes" id="UP001165122"/>
    </source>
</evidence>
<evidence type="ECO:0000256" key="4">
    <source>
        <dbReference type="RuleBase" id="RU004020"/>
    </source>
</evidence>
<evidence type="ECO:0000313" key="7">
    <source>
        <dbReference type="EMBL" id="GMH50477.1"/>
    </source>
</evidence>
<evidence type="ECO:0000256" key="3">
    <source>
        <dbReference type="ARBA" id="ARBA00023242"/>
    </source>
</evidence>
<dbReference type="PANTHER" id="PTHR10015:SF427">
    <property type="entry name" value="HEAT SHOCK FACTOR PROTEIN"/>
    <property type="match status" value="1"/>
</dbReference>
<reference evidence="8" key="1">
    <citation type="journal article" date="2023" name="Commun. Biol.">
        <title>Genome analysis of Parmales, the sister group of diatoms, reveals the evolutionary specialization of diatoms from phago-mixotrophs to photoautotrophs.</title>
        <authorList>
            <person name="Ban H."/>
            <person name="Sato S."/>
            <person name="Yoshikawa S."/>
            <person name="Yamada K."/>
            <person name="Nakamura Y."/>
            <person name="Ichinomiya M."/>
            <person name="Sato N."/>
            <person name="Blanc-Mathieu R."/>
            <person name="Endo H."/>
            <person name="Kuwata A."/>
            <person name="Ogata H."/>
        </authorList>
    </citation>
    <scope>NUCLEOTIDE SEQUENCE [LARGE SCALE GENOMIC DNA]</scope>
    <source>
        <strain evidence="8">NIES 3700</strain>
    </source>
</reference>
<evidence type="ECO:0000256" key="2">
    <source>
        <dbReference type="ARBA" id="ARBA00023125"/>
    </source>
</evidence>
<dbReference type="PANTHER" id="PTHR10015">
    <property type="entry name" value="HEAT SHOCK TRANSCRIPTION FACTOR"/>
    <property type="match status" value="1"/>
</dbReference>
<comment type="similarity">
    <text evidence="4">Belongs to the HSF family.</text>
</comment>
<sequence length="266" mass="29720">MPTSPLDLLVNAAVGRRKRVVVQPPPKRSQNEVTFPLQLYSLISSTPDHIIHWTGGGRAFIVLNQTALEQHMSKYFRHSKYGSLQRQLNMYGFRKHVRGELCGSFVHPVFREGMTDFTEVVNERKEKQEKKNNATLDPLPAPQSPPLRRSFSVPLPDPNRSNVKRLKKRASPTRAVSETAVNTTATSSFRLTSLPADVNQSPHQTRHAKKLQLHVQPPSYSSSYSVITSSSSFESISPPSTSPDNLSESFEGDATKKVGKTRFNIA</sequence>
<feature type="region of interest" description="Disordered" evidence="5">
    <location>
        <begin position="125"/>
        <end position="182"/>
    </location>
</feature>
<feature type="region of interest" description="Disordered" evidence="5">
    <location>
        <begin position="231"/>
        <end position="266"/>
    </location>
</feature>
<dbReference type="AlphaFoldDB" id="A0A9W7DQ23"/>
<feature type="domain" description="HSF-type DNA-binding" evidence="6">
    <location>
        <begin position="31"/>
        <end position="124"/>
    </location>
</feature>
<evidence type="ECO:0000256" key="5">
    <source>
        <dbReference type="SAM" id="MobiDB-lite"/>
    </source>
</evidence>
<dbReference type="GO" id="GO:0043565">
    <property type="term" value="F:sequence-specific DNA binding"/>
    <property type="evidence" value="ECO:0007669"/>
    <property type="project" value="InterPro"/>
</dbReference>
<dbReference type="GO" id="GO:0005634">
    <property type="term" value="C:nucleus"/>
    <property type="evidence" value="ECO:0007669"/>
    <property type="project" value="UniProtKB-SubCell"/>
</dbReference>
<gene>
    <name evidence="7" type="ORF">TrLO_g8177</name>
</gene>
<dbReference type="Pfam" id="PF00447">
    <property type="entry name" value="HSF_DNA-bind"/>
    <property type="match status" value="1"/>
</dbReference>
<evidence type="ECO:0000259" key="6">
    <source>
        <dbReference type="SMART" id="SM00415"/>
    </source>
</evidence>
<dbReference type="GO" id="GO:0003700">
    <property type="term" value="F:DNA-binding transcription factor activity"/>
    <property type="evidence" value="ECO:0007669"/>
    <property type="project" value="InterPro"/>
</dbReference>
<dbReference type="InterPro" id="IPR000232">
    <property type="entry name" value="HSF_DNA-bd"/>
</dbReference>
<comment type="caution">
    <text evidence="7">The sequence shown here is derived from an EMBL/GenBank/DDBJ whole genome shotgun (WGS) entry which is preliminary data.</text>
</comment>
<feature type="compositionally biased region" description="Low complexity" evidence="5">
    <location>
        <begin position="231"/>
        <end position="243"/>
    </location>
</feature>
<name>A0A9W7DQ23_9STRA</name>